<organism evidence="1">
    <name type="scientific">Lyngbya confervoides BDU141951</name>
    <dbReference type="NCBI Taxonomy" id="1574623"/>
    <lineage>
        <taxon>Bacteria</taxon>
        <taxon>Bacillati</taxon>
        <taxon>Cyanobacteriota</taxon>
        <taxon>Cyanophyceae</taxon>
        <taxon>Oscillatoriophycideae</taxon>
        <taxon>Oscillatoriales</taxon>
        <taxon>Microcoleaceae</taxon>
        <taxon>Lyngbya</taxon>
    </lineage>
</organism>
<accession>A0A0C1Y1Q5</accession>
<reference evidence="1" key="3">
    <citation type="submission" date="2020-02" db="EMBL/GenBank/DDBJ databases">
        <authorList>
            <person name="Sarangi A.N."/>
            <person name="Ghosh S."/>
            <person name="Mukherjee M."/>
            <person name="Tripathy S."/>
        </authorList>
    </citation>
    <scope>NUCLEOTIDE SEQUENCE</scope>
    <source>
        <strain evidence="1">BDU141951</strain>
    </source>
</reference>
<sequence>MKYNFDIIGVTTVWDFFRHQQQVEQSPDRGCAYLGSYKCTLDGFIEATETIERRPDWDWDAVVAQMINFWMQDGDRVSRWQQELKNAEETSLIVGRIANFANLRNEFEQLLGES</sequence>
<reference evidence="1" key="1">
    <citation type="submission" date="2014-11" db="EMBL/GenBank/DDBJ databases">
        <authorList>
            <person name="Malar M.C."/>
            <person name="Sen D."/>
            <person name="Tripathy S."/>
        </authorList>
    </citation>
    <scope>NUCLEOTIDE SEQUENCE</scope>
    <source>
        <strain evidence="1">BDU141951</strain>
    </source>
</reference>
<comment type="caution">
    <text evidence="1">The sequence shown here is derived from an EMBL/GenBank/DDBJ whole genome shotgun (WGS) entry which is preliminary data.</text>
</comment>
<dbReference type="EMBL" id="JTHE02000003">
    <property type="protein sequence ID" value="NEV66886.1"/>
    <property type="molecule type" value="Genomic_DNA"/>
</dbReference>
<reference evidence="1" key="2">
    <citation type="journal article" date="2015" name="Genome Announc.">
        <title>Draft Genome Sequence of Filamentous Marine Cyanobacterium Lyngbya confervoides Strain BDU141951.</title>
        <authorList>
            <person name="Chandrababunaidu M.M."/>
            <person name="Sen D."/>
            <person name="Tripathy S."/>
        </authorList>
    </citation>
    <scope>NUCLEOTIDE SEQUENCE</scope>
    <source>
        <strain evidence="1">BDU141951</strain>
    </source>
</reference>
<protein>
    <submittedName>
        <fullName evidence="1">Uncharacterized protein</fullName>
    </submittedName>
</protein>
<evidence type="ECO:0000313" key="1">
    <source>
        <dbReference type="EMBL" id="NEV66886.1"/>
    </source>
</evidence>
<proteinExistence type="predicted"/>
<name>A0A0C1Y1Q5_9CYAN</name>
<gene>
    <name evidence="1" type="ORF">QQ91_007125</name>
</gene>
<dbReference type="AlphaFoldDB" id="A0A0C1Y1Q5"/>